<organism evidence="1 2">
    <name type="scientific">Persea americana</name>
    <name type="common">Avocado</name>
    <dbReference type="NCBI Taxonomy" id="3435"/>
    <lineage>
        <taxon>Eukaryota</taxon>
        <taxon>Viridiplantae</taxon>
        <taxon>Streptophyta</taxon>
        <taxon>Embryophyta</taxon>
        <taxon>Tracheophyta</taxon>
        <taxon>Spermatophyta</taxon>
        <taxon>Magnoliopsida</taxon>
        <taxon>Magnoliidae</taxon>
        <taxon>Laurales</taxon>
        <taxon>Lauraceae</taxon>
        <taxon>Persea</taxon>
    </lineage>
</organism>
<keyword evidence="2" id="KW-1185">Reference proteome</keyword>
<proteinExistence type="predicted"/>
<accession>A0ACC2MXU8</accession>
<reference evidence="1 2" key="1">
    <citation type="journal article" date="2022" name="Hortic Res">
        <title>A haplotype resolved chromosomal level avocado genome allows analysis of novel avocado genes.</title>
        <authorList>
            <person name="Nath O."/>
            <person name="Fletcher S.J."/>
            <person name="Hayward A."/>
            <person name="Shaw L.M."/>
            <person name="Masouleh A.K."/>
            <person name="Furtado A."/>
            <person name="Henry R.J."/>
            <person name="Mitter N."/>
        </authorList>
    </citation>
    <scope>NUCLEOTIDE SEQUENCE [LARGE SCALE GENOMIC DNA]</scope>
    <source>
        <strain evidence="2">cv. Hass</strain>
    </source>
</reference>
<dbReference type="Proteomes" id="UP001234297">
    <property type="component" value="Chromosome 1"/>
</dbReference>
<protein>
    <submittedName>
        <fullName evidence="1">Uncharacterized protein</fullName>
    </submittedName>
</protein>
<evidence type="ECO:0000313" key="2">
    <source>
        <dbReference type="Proteomes" id="UP001234297"/>
    </source>
</evidence>
<name>A0ACC2MXU8_PERAE</name>
<dbReference type="EMBL" id="CM056809">
    <property type="protein sequence ID" value="KAJ8650343.1"/>
    <property type="molecule type" value="Genomic_DNA"/>
</dbReference>
<gene>
    <name evidence="1" type="ORF">MRB53_003366</name>
</gene>
<evidence type="ECO:0000313" key="1">
    <source>
        <dbReference type="EMBL" id="KAJ8650343.1"/>
    </source>
</evidence>
<sequence>MAASLPFSALSLPTTKKFRYSLITTTARAELPLSTSSTKSRPWSEHKEHKGTLCPSIHSKKNLRKLCCNKQPVELGSSETETDSDLFHASNIVEQLYSSINDKKLDKIHELIAEKCFFEELSFPNPFQKKEEVIYFFKELAVAMGKDVKFKPEMIYKGGEHAAGVTWHLEWKGKEIPFTKGCSFYECKNEGERLVITRARIVIEAPLKPGVLVLKLLRTITYLFDQFPQLTERFLVHHRMIFNMLSRIYKMFIEPIIQPIWSYYTHLWRFTTLLLSCLVKIIQPIINLFIR</sequence>
<comment type="caution">
    <text evidence="1">The sequence shown here is derived from an EMBL/GenBank/DDBJ whole genome shotgun (WGS) entry which is preliminary data.</text>
</comment>